<proteinExistence type="predicted"/>
<keyword evidence="1" id="KW-0472">Membrane</keyword>
<gene>
    <name evidence="2" type="ORF">MIAR_01430</name>
</gene>
<accession>A0ABQ5NCP5</accession>
<dbReference type="Proteomes" id="UP001165068">
    <property type="component" value="Unassembled WGS sequence"/>
</dbReference>
<evidence type="ECO:0008006" key="4">
    <source>
        <dbReference type="Google" id="ProtNLM"/>
    </source>
</evidence>
<keyword evidence="3" id="KW-1185">Reference proteome</keyword>
<evidence type="ECO:0000313" key="2">
    <source>
        <dbReference type="EMBL" id="GLC83555.1"/>
    </source>
</evidence>
<evidence type="ECO:0000313" key="3">
    <source>
        <dbReference type="Proteomes" id="UP001165068"/>
    </source>
</evidence>
<comment type="caution">
    <text evidence="2">The sequence shown here is derived from an EMBL/GenBank/DDBJ whole genome shotgun (WGS) entry which is preliminary data.</text>
</comment>
<keyword evidence="1" id="KW-1133">Transmembrane helix</keyword>
<name>A0ABQ5NCP5_9MICO</name>
<organism evidence="2 3">
    <name type="scientific">Microbacterium arabinogalactanolyticum</name>
    <dbReference type="NCBI Taxonomy" id="69365"/>
    <lineage>
        <taxon>Bacteria</taxon>
        <taxon>Bacillati</taxon>
        <taxon>Actinomycetota</taxon>
        <taxon>Actinomycetes</taxon>
        <taxon>Micrococcales</taxon>
        <taxon>Microbacteriaceae</taxon>
        <taxon>Microbacterium</taxon>
    </lineage>
</organism>
<dbReference type="EMBL" id="BRZC01000002">
    <property type="protein sequence ID" value="GLC83555.1"/>
    <property type="molecule type" value="Genomic_DNA"/>
</dbReference>
<reference evidence="2" key="1">
    <citation type="submission" date="2022-08" db="EMBL/GenBank/DDBJ databases">
        <title>Draft genome sequence of Microbacterium arabinogalactanolyticum JCM 9171.</title>
        <authorList>
            <person name="Fujita K."/>
            <person name="Ishiwata A."/>
            <person name="Fushinobu S."/>
        </authorList>
    </citation>
    <scope>NUCLEOTIDE SEQUENCE</scope>
    <source>
        <strain evidence="2">JCM 9171</strain>
    </source>
</reference>
<dbReference type="RefSeq" id="WP_285629993.1">
    <property type="nucleotide sequence ID" value="NZ_BAAAUK010000001.1"/>
</dbReference>
<evidence type="ECO:0000256" key="1">
    <source>
        <dbReference type="SAM" id="Phobius"/>
    </source>
</evidence>
<keyword evidence="1" id="KW-0812">Transmembrane</keyword>
<feature type="transmembrane region" description="Helical" evidence="1">
    <location>
        <begin position="65"/>
        <end position="89"/>
    </location>
</feature>
<sequence length="205" mass="21606">MNATNRGLNRTVLFLVGVALVAVGATTVAAQLWPAAADAWRATASNTMAWMRQADEATRIVEGTTLSWMAVALLALLLVVVAVVVVLIARLGGGRTSVLLREEATDGAQGAVTIRDDFASDAIRHSLAGHDEILASRVTAHRIRGTDMLHVSVTARQNTSPADAARTVTGLVDNLSVLTGREMPTLVSIHAGIRARLASETPRVN</sequence>
<protein>
    <recommendedName>
        <fullName evidence="4">Alkaline shock response membrane anchor protein AmaP</fullName>
    </recommendedName>
</protein>